<reference evidence="7 8" key="1">
    <citation type="submission" date="2018-11" db="EMBL/GenBank/DDBJ databases">
        <title>Whole genome sequencing of an environmental sample.</title>
        <authorList>
            <person name="Sarangi A.N."/>
            <person name="Singh D."/>
            <person name="Tripathy S."/>
        </authorList>
    </citation>
    <scope>NUCLEOTIDE SEQUENCE [LARGE SCALE GENOMIC DNA]</scope>
    <source>
        <strain evidence="7 8">Lakshadweep</strain>
    </source>
</reference>
<dbReference type="PANTHER" id="PTHR34457">
    <property type="entry name" value="EMBRYO DEFECTIVE 2410"/>
    <property type="match status" value="1"/>
</dbReference>
<dbReference type="Proteomes" id="UP000292459">
    <property type="component" value="Unassembled WGS sequence"/>
</dbReference>
<dbReference type="GO" id="GO:0005886">
    <property type="term" value="C:plasma membrane"/>
    <property type="evidence" value="ECO:0007669"/>
    <property type="project" value="InterPro"/>
</dbReference>
<evidence type="ECO:0000259" key="6">
    <source>
        <dbReference type="Pfam" id="PF04357"/>
    </source>
</evidence>
<dbReference type="InterPro" id="IPR053022">
    <property type="entry name" value="Chloroplast_translocon_comp"/>
</dbReference>
<gene>
    <name evidence="7" type="ORF">DYY88_09495</name>
</gene>
<name>A0A4Q7E8V9_9CYAN</name>
<evidence type="ECO:0000256" key="1">
    <source>
        <dbReference type="ARBA" id="ARBA00004167"/>
    </source>
</evidence>
<accession>A0A4Q7E8V9</accession>
<dbReference type="PANTHER" id="PTHR34457:SF3">
    <property type="entry name" value="PROTEIN TIC236, CHLOROPLASTIC"/>
    <property type="match status" value="1"/>
</dbReference>
<keyword evidence="8" id="KW-1185">Reference proteome</keyword>
<sequence>MSNSPNPIPPDSSEEERPSRRSFSPLLKLAAGLGVVAAAGGIIAVVWGERLVESHVLPIVEEEVEKTIGRPIDLGEVAGISIWSIRLENILIPPTENDESTVTVASAELNVTLLSLIFEQTVGFDLRLIRPEVTLVQATDAKWLDLVLPEPPEGESRINLEIQSLTVEDAHLTALTRIREPEAIVVREPVQITGVDVAAEFEGEENQLVIFSLTGDLDSGRFDIKGQGDLSQRVVNTNIRLQDLPTTGVNLLLPSSVGLEDGLVSSNLTIKAALTDDNELDLDTVDIRGTARLQDGEIQVRGVPAPVRNIRSQLRFQGQQVTLEDTGLQLEDITLMAEGDVHLREGHNLRAQIPAIAIADVQSLADLELPIDAAGTFQLNAEVTGELLDPQISGRLSNQGIVQVDQVEVATLTSDFRLNQDRFDLTELRVIPVAGGVIFAQGEADLTNLTDPQFQLTAQVDVPVDAYTELYGVSLPPDVVVGNLTAEAEGSGSLTSQAAVAQWQLSESTFPGGGRLTLADNQLVLDDTLLRVAEGSVTAEAIADLTTGNWQATATTAQVPIQQFTPQAQGLLTANLEADGNLYNFDLATIRAGGDAIVADALVQPIPTAAPLLPQGDWITEFEFLGDRIAVNRFTAPNVQADGTIGVDFNQPMPIGALALNVALQDYDLQPLNSFAPEAVRDYGQLLGLTSFTGQLTGTLDNPQVTGNARLVDLAVNDLLFAPLTGPVALSLAQGGELDLRSQEGDRVALVVDSDFWPNAFEVRNQDFVAFGTGANRRLDATVQNLDLEKFAVQPAQDYGFGIVSGLVDLQVSANLADFQNPIASGTLSVSNPGLDPVEADLFTAAFRYADNTAALSQGELLFDNSRVLLAGSAILQPELAYTGQLTVAEGYVEDVVAIAETIDLEALRFGLRRQAPMGSAADLQVQSIRLPMASFLEQLEAFIAYEATRPEPSTTDPMLALPPWDTLMGEFAGGLTVAGRSLDLDGLTADFNFQGQSWVWGPYSPPNQFVVSGNVQQSTVTLDPVSAIIEDTVINLAGSGSFERLQGQLLVDNLPVELAQALYPLPLEVTGDIDVTTEFEGSLANPQIAGELLVAEPQVGQQPLERVAATFGYRDAVFEVDGVAAIAPDEQPLTLQGEIPYALPFMTVQPPTENISLVAIVPDDAFDLMNVLTAEEVRWEGGEGEIRVQVGGTVVEPIVVGAVTLRDGIIGSKELGQPLTDLTGQINFDLEQVSIPQLQGEMGDGTLAISGQLPLLASGESLLTLAQAKQQFTKPQSTDEAAPPSGIRIALGELPLDYRGVVDLRVDGRVGITGAVLEPTIGGKIELDEGFVQANQLLRQLGAINLPTVEEVEQINPYRAQFLGIDPLAAGTKAAAPSFLDQVSLQNLVLVFRDRLVIAGQPFYNLTADGGIQINGTLSDPRPDGEIDLRTGWINLFSTQFLLDSNAPNTVVFTPEDGLDPYVDVALRTRVRETNVTEIPASNDGFVSSEISDNDIRSVGEVQFINVEAIAQGYVSDLNESLSLTSNPARSQEQLVALLGSNITGGLANATLTQFAGFLGAGGLAGFGNDLANALGLRSFSVFPTTDTSEESTAGVAIGVEASFAIGDSIGISVLEILNSGNPPQLGLQYRITDELQLRGSSNLNDTEMRLEYRTTF</sequence>
<keyword evidence="3 5" id="KW-1133">Transmembrane helix</keyword>
<evidence type="ECO:0000256" key="4">
    <source>
        <dbReference type="ARBA" id="ARBA00023136"/>
    </source>
</evidence>
<evidence type="ECO:0000313" key="7">
    <source>
        <dbReference type="EMBL" id="RZM78998.1"/>
    </source>
</evidence>
<protein>
    <recommendedName>
        <fullName evidence="6">Translocation and assembly module TamB C-terminal domain-containing protein</fullName>
    </recommendedName>
</protein>
<dbReference type="GO" id="GO:0009306">
    <property type="term" value="P:protein secretion"/>
    <property type="evidence" value="ECO:0007669"/>
    <property type="project" value="InterPro"/>
</dbReference>
<dbReference type="InterPro" id="IPR007452">
    <property type="entry name" value="TamB_C"/>
</dbReference>
<evidence type="ECO:0000313" key="8">
    <source>
        <dbReference type="Proteomes" id="UP000292459"/>
    </source>
</evidence>
<dbReference type="RefSeq" id="WP_084607129.1">
    <property type="nucleotide sequence ID" value="NZ_QVFV01000002.1"/>
</dbReference>
<comment type="caution">
    <text evidence="7">The sequence shown here is derived from an EMBL/GenBank/DDBJ whole genome shotgun (WGS) entry which is preliminary data.</text>
</comment>
<keyword evidence="4 5" id="KW-0472">Membrane</keyword>
<comment type="subcellular location">
    <subcellularLocation>
        <location evidence="1">Membrane</location>
        <topology evidence="1">Single-pass membrane protein</topology>
    </subcellularLocation>
</comment>
<proteinExistence type="predicted"/>
<evidence type="ECO:0000256" key="5">
    <source>
        <dbReference type="SAM" id="Phobius"/>
    </source>
</evidence>
<evidence type="ECO:0000256" key="3">
    <source>
        <dbReference type="ARBA" id="ARBA00022989"/>
    </source>
</evidence>
<dbReference type="EMBL" id="QVFV01000002">
    <property type="protein sequence ID" value="RZM78998.1"/>
    <property type="molecule type" value="Genomic_DNA"/>
</dbReference>
<keyword evidence="2 5" id="KW-0812">Transmembrane</keyword>
<organism evidence="7 8">
    <name type="scientific">Leptolyngbya iicbica LK</name>
    <dbReference type="NCBI Taxonomy" id="2294035"/>
    <lineage>
        <taxon>Bacteria</taxon>
        <taxon>Bacillati</taxon>
        <taxon>Cyanobacteriota</taxon>
        <taxon>Cyanophyceae</taxon>
        <taxon>Leptolyngbyales</taxon>
        <taxon>Leptolyngbyaceae</taxon>
        <taxon>Leptolyngbya group</taxon>
        <taxon>Leptolyngbya</taxon>
        <taxon>Leptolyngbya iicbica</taxon>
    </lineage>
</organism>
<dbReference type="OrthoDB" id="536281at2"/>
<dbReference type="Pfam" id="PF04357">
    <property type="entry name" value="TamB"/>
    <property type="match status" value="1"/>
</dbReference>
<feature type="transmembrane region" description="Helical" evidence="5">
    <location>
        <begin position="26"/>
        <end position="47"/>
    </location>
</feature>
<evidence type="ECO:0000256" key="2">
    <source>
        <dbReference type="ARBA" id="ARBA00022692"/>
    </source>
</evidence>
<feature type="domain" description="Translocation and assembly module TamB C-terminal" evidence="6">
    <location>
        <begin position="1284"/>
        <end position="1658"/>
    </location>
</feature>